<dbReference type="AlphaFoldDB" id="A0A8X6PNX3"/>
<organism evidence="1 2">
    <name type="scientific">Nephila pilipes</name>
    <name type="common">Giant wood spider</name>
    <name type="synonym">Nephila maculata</name>
    <dbReference type="NCBI Taxonomy" id="299642"/>
    <lineage>
        <taxon>Eukaryota</taxon>
        <taxon>Metazoa</taxon>
        <taxon>Ecdysozoa</taxon>
        <taxon>Arthropoda</taxon>
        <taxon>Chelicerata</taxon>
        <taxon>Arachnida</taxon>
        <taxon>Araneae</taxon>
        <taxon>Araneomorphae</taxon>
        <taxon>Entelegynae</taxon>
        <taxon>Araneoidea</taxon>
        <taxon>Nephilidae</taxon>
        <taxon>Nephila</taxon>
    </lineage>
</organism>
<evidence type="ECO:0000313" key="2">
    <source>
        <dbReference type="Proteomes" id="UP000887013"/>
    </source>
</evidence>
<keyword evidence="2" id="KW-1185">Reference proteome</keyword>
<comment type="caution">
    <text evidence="1">The sequence shown here is derived from an EMBL/GenBank/DDBJ whole genome shotgun (WGS) entry which is preliminary data.</text>
</comment>
<accession>A0A8X6PNX3</accession>
<proteinExistence type="predicted"/>
<sequence length="91" mass="10168">MDCVIGIVTTVTDVDRHLFGRGGGPSVLIKGTALFTVRQMRGVTARVPFRDAEGHVIFSISHQKIWTLRFVTKFCFLCHTYKEVLGLSLTN</sequence>
<evidence type="ECO:0000313" key="1">
    <source>
        <dbReference type="EMBL" id="GFT81012.1"/>
    </source>
</evidence>
<name>A0A8X6PNX3_NEPPI</name>
<dbReference type="Proteomes" id="UP000887013">
    <property type="component" value="Unassembled WGS sequence"/>
</dbReference>
<gene>
    <name evidence="1" type="ORF">NPIL_306551</name>
</gene>
<reference evidence="1" key="1">
    <citation type="submission" date="2020-08" db="EMBL/GenBank/DDBJ databases">
        <title>Multicomponent nature underlies the extraordinary mechanical properties of spider dragline silk.</title>
        <authorList>
            <person name="Kono N."/>
            <person name="Nakamura H."/>
            <person name="Mori M."/>
            <person name="Yoshida Y."/>
            <person name="Ohtoshi R."/>
            <person name="Malay A.D."/>
            <person name="Moran D.A.P."/>
            <person name="Tomita M."/>
            <person name="Numata K."/>
            <person name="Arakawa K."/>
        </authorList>
    </citation>
    <scope>NUCLEOTIDE SEQUENCE</scope>
</reference>
<protein>
    <submittedName>
        <fullName evidence="1">Uncharacterized protein</fullName>
    </submittedName>
</protein>
<dbReference type="EMBL" id="BMAW01072048">
    <property type="protein sequence ID" value="GFT81012.1"/>
    <property type="molecule type" value="Genomic_DNA"/>
</dbReference>